<comment type="similarity">
    <text evidence="2">Belongs to the replication factor A protein 3 family.</text>
</comment>
<dbReference type="PANTHER" id="PTHR15114:SF1">
    <property type="entry name" value="REPLICATION PROTEIN A 14 KDA SUBUNIT"/>
    <property type="match status" value="1"/>
</dbReference>
<reference evidence="4" key="2">
    <citation type="submission" date="2015-11" db="EMBL/GenBank/DDBJ databases">
        <authorList>
            <person name="Zhang Y."/>
            <person name="Guo Z."/>
        </authorList>
    </citation>
    <scope>NUCLEOTIDE SEQUENCE</scope>
</reference>
<dbReference type="Proteomes" id="UP000017246">
    <property type="component" value="Unassembled WGS sequence"/>
</dbReference>
<proteinExistence type="inferred from homology"/>
<dbReference type="OMA" id="AHEIQAT"/>
<evidence type="ECO:0000256" key="3">
    <source>
        <dbReference type="ARBA" id="ARBA00023242"/>
    </source>
</evidence>
<dbReference type="GO" id="GO:0006284">
    <property type="term" value="P:base-excision repair"/>
    <property type="evidence" value="ECO:0007669"/>
    <property type="project" value="TreeGrafter"/>
</dbReference>
<protein>
    <submittedName>
        <fullName evidence="4">Replication protein a 14 kDa subunit</fullName>
    </submittedName>
</protein>
<dbReference type="OrthoDB" id="188186at2759"/>
<dbReference type="GO" id="GO:0003697">
    <property type="term" value="F:single-stranded DNA binding"/>
    <property type="evidence" value="ECO:0007669"/>
    <property type="project" value="TreeGrafter"/>
</dbReference>
<dbReference type="STRING" id="6211.A0A068YDC6"/>
<accession>A0A068YDC6</accession>
<dbReference type="GO" id="GO:0035861">
    <property type="term" value="C:site of double-strand break"/>
    <property type="evidence" value="ECO:0007669"/>
    <property type="project" value="TreeGrafter"/>
</dbReference>
<dbReference type="GO" id="GO:0005662">
    <property type="term" value="C:DNA replication factor A complex"/>
    <property type="evidence" value="ECO:0007669"/>
    <property type="project" value="TreeGrafter"/>
</dbReference>
<gene>
    <name evidence="4" type="ORF">EmuJ_001049300</name>
</gene>
<dbReference type="Gene3D" id="2.40.50.140">
    <property type="entry name" value="Nucleic acid-binding proteins"/>
    <property type="match status" value="1"/>
</dbReference>
<keyword evidence="5" id="KW-1185">Reference proteome</keyword>
<name>A0A068YDC6_ECHMU</name>
<keyword evidence="3" id="KW-0539">Nucleus</keyword>
<evidence type="ECO:0000313" key="5">
    <source>
        <dbReference type="Proteomes" id="UP000017246"/>
    </source>
</evidence>
<dbReference type="GO" id="GO:0000724">
    <property type="term" value="P:double-strand break repair via homologous recombination"/>
    <property type="evidence" value="ECO:0007669"/>
    <property type="project" value="TreeGrafter"/>
</dbReference>
<dbReference type="GO" id="GO:0006298">
    <property type="term" value="P:mismatch repair"/>
    <property type="evidence" value="ECO:0007669"/>
    <property type="project" value="TreeGrafter"/>
</dbReference>
<dbReference type="GO" id="GO:0006260">
    <property type="term" value="P:DNA replication"/>
    <property type="evidence" value="ECO:0007669"/>
    <property type="project" value="InterPro"/>
</dbReference>
<dbReference type="InterPro" id="IPR012340">
    <property type="entry name" value="NA-bd_OB-fold"/>
</dbReference>
<evidence type="ECO:0000256" key="1">
    <source>
        <dbReference type="ARBA" id="ARBA00004123"/>
    </source>
</evidence>
<dbReference type="GO" id="GO:0003684">
    <property type="term" value="F:damaged DNA binding"/>
    <property type="evidence" value="ECO:0007669"/>
    <property type="project" value="TreeGrafter"/>
</dbReference>
<dbReference type="EMBL" id="LN902842">
    <property type="protein sequence ID" value="CDS42778.1"/>
    <property type="molecule type" value="Genomic_DNA"/>
</dbReference>
<dbReference type="AlphaFoldDB" id="A0A068YDC6"/>
<dbReference type="SUPFAM" id="SSF50249">
    <property type="entry name" value="Nucleic acid-binding proteins"/>
    <property type="match status" value="1"/>
</dbReference>
<reference evidence="4" key="1">
    <citation type="journal article" date="2013" name="Nature">
        <title>The genomes of four tapeworm species reveal adaptations to parasitism.</title>
        <authorList>
            <person name="Tsai I.J."/>
            <person name="Zarowiecki M."/>
            <person name="Holroyd N."/>
            <person name="Garciarrubio A."/>
            <person name="Sanchez-Flores A."/>
            <person name="Brooks K.L."/>
            <person name="Tracey A."/>
            <person name="Bobes R.J."/>
            <person name="Fragoso G."/>
            <person name="Sciutto E."/>
            <person name="Aslett M."/>
            <person name="Beasley H."/>
            <person name="Bennett H.M."/>
            <person name="Cai J."/>
            <person name="Camicia F."/>
            <person name="Clark R."/>
            <person name="Cucher M."/>
            <person name="De Silva N."/>
            <person name="Day T.A."/>
            <person name="Deplazes P."/>
            <person name="Estrada K."/>
            <person name="Fernandez C."/>
            <person name="Holland P.W."/>
            <person name="Hou J."/>
            <person name="Hu S."/>
            <person name="Huckvale T."/>
            <person name="Hung S.S."/>
            <person name="Kamenetzky L."/>
            <person name="Keane J.A."/>
            <person name="Kiss F."/>
            <person name="Koziol U."/>
            <person name="Lambert O."/>
            <person name="Liu K."/>
            <person name="Luo X."/>
            <person name="Luo Y."/>
            <person name="Macchiaroli N."/>
            <person name="Nichol S."/>
            <person name="Paps J."/>
            <person name="Parkinson J."/>
            <person name="Pouchkina-Stantcheva N."/>
            <person name="Riddiford N."/>
            <person name="Rosenzvit M."/>
            <person name="Salinas G."/>
            <person name="Wasmuth J.D."/>
            <person name="Zamanian M."/>
            <person name="Zheng Y."/>
            <person name="Cai X."/>
            <person name="Soberon X."/>
            <person name="Olson P.D."/>
            <person name="Laclette J.P."/>
            <person name="Brehm K."/>
            <person name="Berriman M."/>
            <person name="Garciarrubio A."/>
            <person name="Bobes R.J."/>
            <person name="Fragoso G."/>
            <person name="Sanchez-Flores A."/>
            <person name="Estrada K."/>
            <person name="Cevallos M.A."/>
            <person name="Morett E."/>
            <person name="Gonzalez V."/>
            <person name="Portillo T."/>
            <person name="Ochoa-Leyva A."/>
            <person name="Jose M.V."/>
            <person name="Sciutto E."/>
            <person name="Landa A."/>
            <person name="Jimenez L."/>
            <person name="Valdes V."/>
            <person name="Carrero J.C."/>
            <person name="Larralde C."/>
            <person name="Morales-Montor J."/>
            <person name="Limon-Lason J."/>
            <person name="Soberon X."/>
            <person name="Laclette J.P."/>
        </authorList>
    </citation>
    <scope>NUCLEOTIDE SEQUENCE [LARGE SCALE GENOMIC DNA]</scope>
</reference>
<evidence type="ECO:0000256" key="2">
    <source>
        <dbReference type="ARBA" id="ARBA00009761"/>
    </source>
</evidence>
<dbReference type="Pfam" id="PF08661">
    <property type="entry name" value="Rep_fac-A_3"/>
    <property type="match status" value="1"/>
</dbReference>
<dbReference type="PANTHER" id="PTHR15114">
    <property type="entry name" value="REPLICATION PROTEIN A3"/>
    <property type="match status" value="1"/>
</dbReference>
<organism evidence="4 5">
    <name type="scientific">Echinococcus multilocularis</name>
    <name type="common">Fox tapeworm</name>
    <dbReference type="NCBI Taxonomy" id="6211"/>
    <lineage>
        <taxon>Eukaryota</taxon>
        <taxon>Metazoa</taxon>
        <taxon>Spiralia</taxon>
        <taxon>Lophotrochozoa</taxon>
        <taxon>Platyhelminthes</taxon>
        <taxon>Cestoda</taxon>
        <taxon>Eucestoda</taxon>
        <taxon>Cyclophyllidea</taxon>
        <taxon>Taeniidae</taxon>
        <taxon>Echinococcus</taxon>
    </lineage>
</organism>
<dbReference type="InterPro" id="IPR013970">
    <property type="entry name" value="Rfa2"/>
</dbReference>
<comment type="subcellular location">
    <subcellularLocation>
        <location evidence="1">Nucleus</location>
    </subcellularLocation>
</comment>
<sequence length="122" mass="13426">METGKRGPRFRIVGALIPRLENREVCILGKALSVDPSGRRITLQCADGTEVRCNLSSPLQISPESCIVEVQGLVTQAHEIQATAEPVIFPQEASNNFDLERYAHAINLTATFDGLYMQSPEE</sequence>
<dbReference type="GO" id="GO:0006289">
    <property type="term" value="P:nucleotide-excision repair"/>
    <property type="evidence" value="ECO:0007669"/>
    <property type="project" value="TreeGrafter"/>
</dbReference>
<evidence type="ECO:0000313" key="4">
    <source>
        <dbReference type="EMBL" id="CDS42778.1"/>
    </source>
</evidence>